<feature type="non-terminal residue" evidence="2">
    <location>
        <position position="414"/>
    </location>
</feature>
<dbReference type="Pfam" id="PF06980">
    <property type="entry name" value="DUF1302"/>
    <property type="match status" value="1"/>
</dbReference>
<name>A0A3B1D4C7_9ZZZZ</name>
<keyword evidence="1" id="KW-0812">Transmembrane</keyword>
<evidence type="ECO:0000313" key="2">
    <source>
        <dbReference type="EMBL" id="VAX33621.1"/>
    </source>
</evidence>
<dbReference type="EMBL" id="UOGF01000116">
    <property type="protein sequence ID" value="VAX33621.1"/>
    <property type="molecule type" value="Genomic_DNA"/>
</dbReference>
<feature type="transmembrane region" description="Helical" evidence="1">
    <location>
        <begin position="12"/>
        <end position="34"/>
    </location>
</feature>
<keyword evidence="1" id="KW-0472">Membrane</keyword>
<evidence type="ECO:0008006" key="3">
    <source>
        <dbReference type="Google" id="ProtNLM"/>
    </source>
</evidence>
<proteinExistence type="predicted"/>
<sequence>MHSNVHRTQVYFLSSGLLRSFFFSVFVLLAQGFYPHLALSALSEDLTFSGEFRHESAYRVVKPVAFTKALNLIRFEAVYSPSSAFRLTAKLRGFYDAVYDFQRIDNIAPRNDPRTILSADLTEAELNALKIDNLRGVSIRQKETEIRELYIDFGGQMLDFRIGRQIIRWGVLEGARITDEINPLDFQEFILRGIQDRYIPLWMAKANLYIGETRTEFLWIPDIEPHKPAAPGSEWEQLQSLENLDVPPQTFLNSEWALKVDTRLGQWDSSFSYFYHWDDFPTAFRTFFDLGEFGLSPEVNFNPRLTRIHSFGTAFSNNFSNFVFNTEIAYIIGKRFGTRFGRFNEVDGSFTPDDNLELELGEKTRDYVKYGLGADFTLLGLNMTVMAQQQYIIGYASDIIQDEFDTVYSLFVNK</sequence>
<keyword evidence="1" id="KW-1133">Transmembrane helix</keyword>
<dbReference type="InterPro" id="IPR010727">
    <property type="entry name" value="DUF1302"/>
</dbReference>
<gene>
    <name evidence="2" type="ORF">MNBD_NITROSPIRAE01-2038</name>
</gene>
<accession>A0A3B1D4C7</accession>
<organism evidence="2">
    <name type="scientific">hydrothermal vent metagenome</name>
    <dbReference type="NCBI Taxonomy" id="652676"/>
    <lineage>
        <taxon>unclassified sequences</taxon>
        <taxon>metagenomes</taxon>
        <taxon>ecological metagenomes</taxon>
    </lineage>
</organism>
<protein>
    <recommendedName>
        <fullName evidence="3">Alginate export domain-containing protein</fullName>
    </recommendedName>
</protein>
<reference evidence="2" key="1">
    <citation type="submission" date="2018-06" db="EMBL/GenBank/DDBJ databases">
        <authorList>
            <person name="Zhirakovskaya E."/>
        </authorList>
    </citation>
    <scope>NUCLEOTIDE SEQUENCE</scope>
</reference>
<dbReference type="AlphaFoldDB" id="A0A3B1D4C7"/>
<evidence type="ECO:0000256" key="1">
    <source>
        <dbReference type="SAM" id="Phobius"/>
    </source>
</evidence>